<dbReference type="SUPFAM" id="SSF144083">
    <property type="entry name" value="Magnesium transport protein CorA, transmembrane region"/>
    <property type="match status" value="1"/>
</dbReference>
<keyword evidence="7" id="KW-1185">Reference proteome</keyword>
<dbReference type="GO" id="GO:0016020">
    <property type="term" value="C:membrane"/>
    <property type="evidence" value="ECO:0007669"/>
    <property type="project" value="UniProtKB-SubCell"/>
</dbReference>
<accession>A0A2C5XCV3</accession>
<feature type="transmembrane region" description="Helical" evidence="5">
    <location>
        <begin position="395"/>
        <end position="419"/>
    </location>
</feature>
<evidence type="ECO:0000313" key="7">
    <source>
        <dbReference type="Proteomes" id="UP000222788"/>
    </source>
</evidence>
<evidence type="ECO:0000256" key="5">
    <source>
        <dbReference type="SAM" id="Phobius"/>
    </source>
</evidence>
<proteinExistence type="predicted"/>
<dbReference type="STRING" id="1035309.A0A2C5XCV3"/>
<name>A0A2C5XCV3_9PEZI</name>
<dbReference type="AlphaFoldDB" id="A0A2C5XCV3"/>
<dbReference type="OrthoDB" id="203099at2759"/>
<dbReference type="Gene3D" id="1.20.58.340">
    <property type="entry name" value="Magnesium transport protein CorA, transmembrane region"/>
    <property type="match status" value="1"/>
</dbReference>
<evidence type="ECO:0000256" key="3">
    <source>
        <dbReference type="ARBA" id="ARBA00022989"/>
    </source>
</evidence>
<organism evidence="6 7">
    <name type="scientific">Ceratocystis fimbriata CBS 114723</name>
    <dbReference type="NCBI Taxonomy" id="1035309"/>
    <lineage>
        <taxon>Eukaryota</taxon>
        <taxon>Fungi</taxon>
        <taxon>Dikarya</taxon>
        <taxon>Ascomycota</taxon>
        <taxon>Pezizomycotina</taxon>
        <taxon>Sordariomycetes</taxon>
        <taxon>Hypocreomycetidae</taxon>
        <taxon>Microascales</taxon>
        <taxon>Ceratocystidaceae</taxon>
        <taxon>Ceratocystis</taxon>
    </lineage>
</organism>
<comment type="subcellular location">
    <subcellularLocation>
        <location evidence="1">Membrane</location>
        <topology evidence="1">Multi-pass membrane protein</topology>
    </subcellularLocation>
</comment>
<evidence type="ECO:0000313" key="6">
    <source>
        <dbReference type="EMBL" id="PHH54672.1"/>
    </source>
</evidence>
<keyword evidence="4 5" id="KW-0472">Membrane</keyword>
<dbReference type="InterPro" id="IPR045863">
    <property type="entry name" value="CorA_TM1_TM2"/>
</dbReference>
<gene>
    <name evidence="6" type="ORF">CFIMG_004792RA</name>
</gene>
<dbReference type="EMBL" id="APWK03000022">
    <property type="protein sequence ID" value="PHH54672.1"/>
    <property type="molecule type" value="Genomic_DNA"/>
</dbReference>
<dbReference type="Proteomes" id="UP000222788">
    <property type="component" value="Unassembled WGS sequence"/>
</dbReference>
<keyword evidence="3 5" id="KW-1133">Transmembrane helix</keyword>
<evidence type="ECO:0000256" key="2">
    <source>
        <dbReference type="ARBA" id="ARBA00022692"/>
    </source>
</evidence>
<sequence length="524" mass="60220">MDHILFDHLLDECVEVDENMQCLEIFNYKASQVNSGRQTAWTSRTSPPPPSLRLTDAVNDTARQTHKLSREDLHSFLWREGAFNPRDNLSREHRGEVPLSGLRLVSHHISLKRAEYRDMMQAFKLPRISLEGTCTVGPFFWTGVEGRGASRCFQIMCRKSDVLKKGKTRGWELMLSYNLSTHITSGYFKTTPSAKPAQILDLLDNDTTAVTLAHPFVLPMLILSLNELSSENDDRQRQARELLRHLENAIAGREDAETKADHLKDGSLIIEQVNRDLYECVCKVLWKRPRAYLSMLAELRKGLAKWWTVIGPEVKNNEDIKDMQESMLFKVDFHATKLRGIDSYAATSLERLRVQREALYNIIAQRESKLSLIMAREQSIIANASKRDGTTMKTLSVLGAIFLPGTYLASVFSMTFFNFQDSGVPKVSKDVWLYFAITIPVTIFVVAIWHFFEARRKRDHEEQEQRVNEEWDKMEHAVMEKIRSKTIKHQHTTMSSTPAWKQGGREMDIERQGGMEVLEKMLVA</sequence>
<evidence type="ECO:0000256" key="1">
    <source>
        <dbReference type="ARBA" id="ARBA00004141"/>
    </source>
</evidence>
<reference evidence="6 7" key="1">
    <citation type="journal article" date="2013" name="Fungal Biol.">
        <title>Analysis of microsatellite markers in the genome of the plant pathogen Ceratocystis fimbriata.</title>
        <authorList>
            <person name="Simpson M.C."/>
            <person name="Wilken P.M."/>
            <person name="Coetzee M.P."/>
            <person name="Wingfield M.J."/>
            <person name="Wingfield B.D."/>
        </authorList>
    </citation>
    <scope>NUCLEOTIDE SEQUENCE [LARGE SCALE GENOMIC DNA]</scope>
    <source>
        <strain evidence="6 7">CBS 114723</strain>
    </source>
</reference>
<comment type="caution">
    <text evidence="6">The sequence shown here is derived from an EMBL/GenBank/DDBJ whole genome shotgun (WGS) entry which is preliminary data.</text>
</comment>
<feature type="transmembrane region" description="Helical" evidence="5">
    <location>
        <begin position="431"/>
        <end position="452"/>
    </location>
</feature>
<keyword evidence="2 5" id="KW-0812">Transmembrane</keyword>
<reference evidence="6 7" key="2">
    <citation type="journal article" date="2013" name="IMA Fungus">
        <title>IMA Genome-F 1: Ceratocystis fimbriata: Draft nuclear genome sequence for the plant pathogen, Ceratocystis fimbriata.</title>
        <authorList>
            <person name="Wilken P.M."/>
            <person name="Steenkamp E.T."/>
            <person name="Wingfield M.J."/>
            <person name="de Beer Z.W."/>
            <person name="Wingfield B.D."/>
        </authorList>
    </citation>
    <scope>NUCLEOTIDE SEQUENCE [LARGE SCALE GENOMIC DNA]</scope>
    <source>
        <strain evidence="6 7">CBS 114723</strain>
    </source>
</reference>
<evidence type="ECO:0000256" key="4">
    <source>
        <dbReference type="ARBA" id="ARBA00023136"/>
    </source>
</evidence>
<protein>
    <submittedName>
        <fullName evidence="6">Uncharacterized protein</fullName>
    </submittedName>
</protein>